<evidence type="ECO:0000313" key="1">
    <source>
        <dbReference type="EMBL" id="SUY78086.1"/>
    </source>
</evidence>
<dbReference type="AlphaFoldDB" id="A0A8B4S5D4"/>
<name>A0A8B4S5D4_COMTE</name>
<evidence type="ECO:0008006" key="3">
    <source>
        <dbReference type="Google" id="ProtNLM"/>
    </source>
</evidence>
<dbReference type="GO" id="GO:0006355">
    <property type="term" value="P:regulation of DNA-templated transcription"/>
    <property type="evidence" value="ECO:0007669"/>
    <property type="project" value="InterPro"/>
</dbReference>
<dbReference type="Proteomes" id="UP000255070">
    <property type="component" value="Unassembled WGS sequence"/>
</dbReference>
<dbReference type="InterPro" id="IPR036388">
    <property type="entry name" value="WH-like_DNA-bd_sf"/>
</dbReference>
<evidence type="ECO:0000313" key="2">
    <source>
        <dbReference type="Proteomes" id="UP000255070"/>
    </source>
</evidence>
<protein>
    <recommendedName>
        <fullName evidence="3">HTH luxR-type domain-containing protein</fullName>
    </recommendedName>
</protein>
<reference evidence="1 2" key="1">
    <citation type="submission" date="2018-06" db="EMBL/GenBank/DDBJ databases">
        <authorList>
            <consortium name="Pathogen Informatics"/>
            <person name="Doyle S."/>
        </authorList>
    </citation>
    <scope>NUCLEOTIDE SEQUENCE [LARGE SCALE GENOMIC DNA]</scope>
    <source>
        <strain evidence="1 2">NCTC10698</strain>
    </source>
</reference>
<sequence>MGHFWADINRLAEVAERLSRSVKTVSSQNMTAMRKLKAKFNQELMAFCQNSGVF</sequence>
<organism evidence="1 2">
    <name type="scientific">Comamonas testosteroni</name>
    <name type="common">Pseudomonas testosteroni</name>
    <dbReference type="NCBI Taxonomy" id="285"/>
    <lineage>
        <taxon>Bacteria</taxon>
        <taxon>Pseudomonadati</taxon>
        <taxon>Pseudomonadota</taxon>
        <taxon>Betaproteobacteria</taxon>
        <taxon>Burkholderiales</taxon>
        <taxon>Comamonadaceae</taxon>
        <taxon>Comamonas</taxon>
    </lineage>
</organism>
<dbReference type="SUPFAM" id="SSF46894">
    <property type="entry name" value="C-terminal effector domain of the bipartite response regulators"/>
    <property type="match status" value="1"/>
</dbReference>
<accession>A0A8B4S5D4</accession>
<dbReference type="InterPro" id="IPR016032">
    <property type="entry name" value="Sig_transdc_resp-reg_C-effctor"/>
</dbReference>
<gene>
    <name evidence="1" type="ORF">NCTC10698_02996</name>
</gene>
<keyword evidence="2" id="KW-1185">Reference proteome</keyword>
<dbReference type="GO" id="GO:0003677">
    <property type="term" value="F:DNA binding"/>
    <property type="evidence" value="ECO:0007669"/>
    <property type="project" value="InterPro"/>
</dbReference>
<dbReference type="Gene3D" id="1.10.10.10">
    <property type="entry name" value="Winged helix-like DNA-binding domain superfamily/Winged helix DNA-binding domain"/>
    <property type="match status" value="1"/>
</dbReference>
<proteinExistence type="predicted"/>
<dbReference type="EMBL" id="UFXL01000001">
    <property type="protein sequence ID" value="SUY78086.1"/>
    <property type="molecule type" value="Genomic_DNA"/>
</dbReference>
<comment type="caution">
    <text evidence="1">The sequence shown here is derived from an EMBL/GenBank/DDBJ whole genome shotgun (WGS) entry which is preliminary data.</text>
</comment>